<feature type="chain" id="PRO_5012861056" evidence="2">
    <location>
        <begin position="24"/>
        <end position="301"/>
    </location>
</feature>
<dbReference type="InterPro" id="IPR013658">
    <property type="entry name" value="SGL"/>
</dbReference>
<evidence type="ECO:0000313" key="4">
    <source>
        <dbReference type="EMBL" id="SHE48909.1"/>
    </source>
</evidence>
<dbReference type="AlphaFoldDB" id="A0A1M4TWS4"/>
<keyword evidence="1" id="KW-0378">Hydrolase</keyword>
<feature type="signal peptide" evidence="2">
    <location>
        <begin position="1"/>
        <end position="23"/>
    </location>
</feature>
<feature type="domain" description="SMP-30/Gluconolactonase/LRE-like region" evidence="3">
    <location>
        <begin position="42"/>
        <end position="285"/>
    </location>
</feature>
<evidence type="ECO:0000256" key="1">
    <source>
        <dbReference type="ARBA" id="ARBA00022801"/>
    </source>
</evidence>
<dbReference type="PANTHER" id="PTHR47572:SF4">
    <property type="entry name" value="LACTONASE DRP35"/>
    <property type="match status" value="1"/>
</dbReference>
<gene>
    <name evidence="4" type="ORF">SAMN05443144_101408</name>
</gene>
<evidence type="ECO:0000259" key="3">
    <source>
        <dbReference type="Pfam" id="PF08450"/>
    </source>
</evidence>
<organism evidence="4 5">
    <name type="scientific">Fodinibius roseus</name>
    <dbReference type="NCBI Taxonomy" id="1194090"/>
    <lineage>
        <taxon>Bacteria</taxon>
        <taxon>Pseudomonadati</taxon>
        <taxon>Balneolota</taxon>
        <taxon>Balneolia</taxon>
        <taxon>Balneolales</taxon>
        <taxon>Balneolaceae</taxon>
        <taxon>Fodinibius</taxon>
    </lineage>
</organism>
<protein>
    <submittedName>
        <fullName evidence="4">Gluconolactonase</fullName>
    </submittedName>
</protein>
<dbReference type="Pfam" id="PF08450">
    <property type="entry name" value="SGL"/>
    <property type="match status" value="1"/>
</dbReference>
<dbReference type="STRING" id="1194090.SAMN05443144_101408"/>
<dbReference type="SUPFAM" id="SSF63829">
    <property type="entry name" value="Calcium-dependent phosphotriesterase"/>
    <property type="match status" value="1"/>
</dbReference>
<keyword evidence="2" id="KW-0732">Signal</keyword>
<dbReference type="EMBL" id="FQUS01000001">
    <property type="protein sequence ID" value="SHE48909.1"/>
    <property type="molecule type" value="Genomic_DNA"/>
</dbReference>
<dbReference type="InterPro" id="IPR051262">
    <property type="entry name" value="SMP-30/CGR1_Lactonase"/>
</dbReference>
<dbReference type="InterPro" id="IPR011042">
    <property type="entry name" value="6-blade_b-propeller_TolB-like"/>
</dbReference>
<accession>A0A1M4TWS4</accession>
<sequence length="301" mass="32759">MMNIFKCFTLLIAVFLLVSTVSAQENSLTSGKAEKVTDGFKFTEGPYWHADGYLLFSDIPANTIYKWTPGSAKSDIFIKPSGNSNGIAMDSEGRLVLAQHEGKISALNGEHQMVVLAESFKGKRLNSPNDLTIASDGTIYFTDPPFGVDEEEKELMFSGVYMLDEEGSPQLLFDGFETPNGIVLNEDESKIYVNDTRSGDIMVFEVASDGTFENPESFASVGASIDSGAADGMVVDRQGRLYSTGPGGLFVFSPEGQQLEKIELPDRATNMGWGGPENRTLYITTPSAIYRLEMTAEGVNN</sequence>
<evidence type="ECO:0000313" key="5">
    <source>
        <dbReference type="Proteomes" id="UP000184041"/>
    </source>
</evidence>
<name>A0A1M4TWS4_9BACT</name>
<dbReference type="GO" id="GO:0016787">
    <property type="term" value="F:hydrolase activity"/>
    <property type="evidence" value="ECO:0007669"/>
    <property type="project" value="UniProtKB-KW"/>
</dbReference>
<evidence type="ECO:0000256" key="2">
    <source>
        <dbReference type="SAM" id="SignalP"/>
    </source>
</evidence>
<proteinExistence type="predicted"/>
<dbReference type="Proteomes" id="UP000184041">
    <property type="component" value="Unassembled WGS sequence"/>
</dbReference>
<dbReference type="PANTHER" id="PTHR47572">
    <property type="entry name" value="LIPOPROTEIN-RELATED"/>
    <property type="match status" value="1"/>
</dbReference>
<reference evidence="4 5" key="1">
    <citation type="submission" date="2016-11" db="EMBL/GenBank/DDBJ databases">
        <authorList>
            <person name="Jaros S."/>
            <person name="Januszkiewicz K."/>
            <person name="Wedrychowicz H."/>
        </authorList>
    </citation>
    <scope>NUCLEOTIDE SEQUENCE [LARGE SCALE GENOMIC DNA]</scope>
    <source>
        <strain evidence="4 5">DSM 21986</strain>
    </source>
</reference>
<dbReference type="RefSeq" id="WP_073059122.1">
    <property type="nucleotide sequence ID" value="NZ_FQUS01000001.1"/>
</dbReference>
<dbReference type="Gene3D" id="2.120.10.30">
    <property type="entry name" value="TolB, C-terminal domain"/>
    <property type="match status" value="1"/>
</dbReference>
<keyword evidence="5" id="KW-1185">Reference proteome</keyword>